<feature type="transmembrane region" description="Helical" evidence="1">
    <location>
        <begin position="12"/>
        <end position="28"/>
    </location>
</feature>
<gene>
    <name evidence="2" type="ORF">S01H1_23179</name>
</gene>
<keyword evidence="1" id="KW-0812">Transmembrane</keyword>
<evidence type="ECO:0000256" key="1">
    <source>
        <dbReference type="SAM" id="Phobius"/>
    </source>
</evidence>
<proteinExistence type="predicted"/>
<organism evidence="2">
    <name type="scientific">marine sediment metagenome</name>
    <dbReference type="NCBI Taxonomy" id="412755"/>
    <lineage>
        <taxon>unclassified sequences</taxon>
        <taxon>metagenomes</taxon>
        <taxon>ecological metagenomes</taxon>
    </lineage>
</organism>
<keyword evidence="1" id="KW-0472">Membrane</keyword>
<dbReference type="AlphaFoldDB" id="X0TP94"/>
<accession>X0TP94</accession>
<feature type="transmembrane region" description="Helical" evidence="1">
    <location>
        <begin position="48"/>
        <end position="68"/>
    </location>
</feature>
<sequence length="85" mass="9810">MNIMFGNWTPLIWLVISLVPLFFMKRWINRHIQGLGLLLMGDNETATLLYFVLLLPGILIHELSHWLAAKLLGVRTGKISLWPSR</sequence>
<dbReference type="EMBL" id="BARS01013293">
    <property type="protein sequence ID" value="GAF95383.1"/>
    <property type="molecule type" value="Genomic_DNA"/>
</dbReference>
<protein>
    <submittedName>
        <fullName evidence="2">Uncharacterized protein</fullName>
    </submittedName>
</protein>
<feature type="non-terminal residue" evidence="2">
    <location>
        <position position="85"/>
    </location>
</feature>
<evidence type="ECO:0000313" key="2">
    <source>
        <dbReference type="EMBL" id="GAF95383.1"/>
    </source>
</evidence>
<comment type="caution">
    <text evidence="2">The sequence shown here is derived from an EMBL/GenBank/DDBJ whole genome shotgun (WGS) entry which is preliminary data.</text>
</comment>
<keyword evidence="1" id="KW-1133">Transmembrane helix</keyword>
<name>X0TP94_9ZZZZ</name>
<reference evidence="2" key="1">
    <citation type="journal article" date="2014" name="Front. Microbiol.">
        <title>High frequency of phylogenetically diverse reductive dehalogenase-homologous genes in deep subseafloor sedimentary metagenomes.</title>
        <authorList>
            <person name="Kawai M."/>
            <person name="Futagami T."/>
            <person name="Toyoda A."/>
            <person name="Takaki Y."/>
            <person name="Nishi S."/>
            <person name="Hori S."/>
            <person name="Arai W."/>
            <person name="Tsubouchi T."/>
            <person name="Morono Y."/>
            <person name="Uchiyama I."/>
            <person name="Ito T."/>
            <person name="Fujiyama A."/>
            <person name="Inagaki F."/>
            <person name="Takami H."/>
        </authorList>
    </citation>
    <scope>NUCLEOTIDE SEQUENCE</scope>
    <source>
        <strain evidence="2">Expedition CK06-06</strain>
    </source>
</reference>